<comment type="caution">
    <text evidence="3">The sequence shown here is derived from an EMBL/GenBank/DDBJ whole genome shotgun (WGS) entry which is preliminary data.</text>
</comment>
<keyword evidence="2" id="KW-0472">Membrane</keyword>
<reference evidence="3 4" key="1">
    <citation type="submission" date="2014-11" db="EMBL/GenBank/DDBJ databases">
        <title>Genome sequencing of Pantoea rodasii ND03.</title>
        <authorList>
            <person name="Muhamad Yunos N.Y."/>
            <person name="Chan K.-G."/>
        </authorList>
    </citation>
    <scope>NUCLEOTIDE SEQUENCE [LARGE SCALE GENOMIC DNA]</scope>
    <source>
        <strain evidence="3 4">ND03</strain>
    </source>
</reference>
<dbReference type="Pfam" id="PF11119">
    <property type="entry name" value="DUF2633"/>
    <property type="match status" value="1"/>
</dbReference>
<dbReference type="AlphaFoldDB" id="A0A0B1RAJ1"/>
<evidence type="ECO:0008006" key="5">
    <source>
        <dbReference type="Google" id="ProtNLM"/>
    </source>
</evidence>
<keyword evidence="2" id="KW-0812">Transmembrane</keyword>
<sequence length="62" mass="6982">MNSAFPARRRPKTGTMTRIILLISFFILVGRLIFIIPGAIEHHQQKKALPEPVPTLSISDSR</sequence>
<accession>A0A0B1RAJ1</accession>
<protein>
    <recommendedName>
        <fullName evidence="5">DUF2633 domain-containing protein</fullName>
    </recommendedName>
</protein>
<organism evidence="3 4">
    <name type="scientific">Pantoea rodasii</name>
    <dbReference type="NCBI Taxonomy" id="1076549"/>
    <lineage>
        <taxon>Bacteria</taxon>
        <taxon>Pseudomonadati</taxon>
        <taxon>Pseudomonadota</taxon>
        <taxon>Gammaproteobacteria</taxon>
        <taxon>Enterobacterales</taxon>
        <taxon>Erwiniaceae</taxon>
        <taxon>Pantoea</taxon>
    </lineage>
</organism>
<dbReference type="EMBL" id="JTJJ01000029">
    <property type="protein sequence ID" value="KHJ68651.1"/>
    <property type="molecule type" value="Genomic_DNA"/>
</dbReference>
<evidence type="ECO:0000256" key="1">
    <source>
        <dbReference type="SAM" id="MobiDB-lite"/>
    </source>
</evidence>
<dbReference type="RefSeq" id="WP_039329814.1">
    <property type="nucleotide sequence ID" value="NZ_JTJJ01000029.1"/>
</dbReference>
<gene>
    <name evidence="3" type="ORF">QU24_07790</name>
</gene>
<name>A0A0B1RAJ1_9GAMM</name>
<keyword evidence="2" id="KW-1133">Transmembrane helix</keyword>
<feature type="region of interest" description="Disordered" evidence="1">
    <location>
        <begin position="43"/>
        <end position="62"/>
    </location>
</feature>
<feature type="transmembrane region" description="Helical" evidence="2">
    <location>
        <begin position="20"/>
        <end position="40"/>
    </location>
</feature>
<dbReference type="Proteomes" id="UP000030853">
    <property type="component" value="Unassembled WGS sequence"/>
</dbReference>
<evidence type="ECO:0000313" key="4">
    <source>
        <dbReference type="Proteomes" id="UP000030853"/>
    </source>
</evidence>
<evidence type="ECO:0000313" key="3">
    <source>
        <dbReference type="EMBL" id="KHJ68651.1"/>
    </source>
</evidence>
<dbReference type="InterPro" id="IPR022576">
    <property type="entry name" value="YfgG"/>
</dbReference>
<proteinExistence type="predicted"/>
<evidence type="ECO:0000256" key="2">
    <source>
        <dbReference type="SAM" id="Phobius"/>
    </source>
</evidence>